<comment type="subcellular location">
    <subcellularLocation>
        <location evidence="1">Nucleus</location>
    </subcellularLocation>
</comment>
<dbReference type="InterPro" id="IPR042533">
    <property type="entry name" value="Nucleoporin_Nup155_C_1"/>
</dbReference>
<dbReference type="VEuPathDB" id="VectorBase:AMIN006266"/>
<evidence type="ECO:0000256" key="3">
    <source>
        <dbReference type="ARBA" id="ARBA00022448"/>
    </source>
</evidence>
<dbReference type="Gene3D" id="1.20.58.1780">
    <property type="match status" value="1"/>
</dbReference>
<keyword evidence="9" id="KW-1185">Reference proteome</keyword>
<dbReference type="InterPro" id="IPR007187">
    <property type="entry name" value="Nucleoporin_Nup133/Nup155_C"/>
</dbReference>
<keyword evidence="3" id="KW-0813">Transport</keyword>
<dbReference type="Gene3D" id="1.25.40.450">
    <property type="entry name" value="Nucleoporin, helical domain, N-terminal subdomain"/>
    <property type="match status" value="1"/>
</dbReference>
<comment type="similarity">
    <text evidence="2">Belongs to the non-repetitive/WGA-negative nucleoporin family.</text>
</comment>
<dbReference type="PANTHER" id="PTHR10350">
    <property type="entry name" value="NUCLEAR PORE COMPLEX PROTEIN NUP155"/>
    <property type="match status" value="1"/>
</dbReference>
<dbReference type="GO" id="GO:0006405">
    <property type="term" value="P:RNA export from nucleus"/>
    <property type="evidence" value="ECO:0007669"/>
    <property type="project" value="TreeGrafter"/>
</dbReference>
<dbReference type="InterPro" id="IPR042537">
    <property type="entry name" value="Nucleoporin_Nup155_C_2"/>
</dbReference>
<evidence type="ECO:0000256" key="4">
    <source>
        <dbReference type="ARBA" id="ARBA00023242"/>
    </source>
</evidence>
<evidence type="ECO:0000256" key="1">
    <source>
        <dbReference type="ARBA" id="ARBA00004123"/>
    </source>
</evidence>
<evidence type="ECO:0000313" key="8">
    <source>
        <dbReference type="EnsemblMetazoa" id="AMIN006266-PA"/>
    </source>
</evidence>
<feature type="domain" description="Nucleoporin Nup133/Nup155-like C-terminal" evidence="6">
    <location>
        <begin position="894"/>
        <end position="1460"/>
    </location>
</feature>
<proteinExistence type="inferred from homology"/>
<dbReference type="Pfam" id="PF08801">
    <property type="entry name" value="Nucleoporin_N"/>
    <property type="match status" value="2"/>
</dbReference>
<dbReference type="STRING" id="112268.A0A182W7E4"/>
<accession>A0A182W7E4</accession>
<feature type="region of interest" description="Disordered" evidence="5">
    <location>
        <begin position="422"/>
        <end position="458"/>
    </location>
</feature>
<dbReference type="GO" id="GO:0000972">
    <property type="term" value="P:transcription-dependent tethering of RNA polymerase II gene DNA at nuclear periphery"/>
    <property type="evidence" value="ECO:0007669"/>
    <property type="project" value="TreeGrafter"/>
</dbReference>
<dbReference type="GO" id="GO:0044611">
    <property type="term" value="C:nuclear pore inner ring"/>
    <property type="evidence" value="ECO:0007669"/>
    <property type="project" value="TreeGrafter"/>
</dbReference>
<dbReference type="GO" id="GO:0017056">
    <property type="term" value="F:structural constituent of nuclear pore"/>
    <property type="evidence" value="ECO:0007669"/>
    <property type="project" value="InterPro"/>
</dbReference>
<dbReference type="Gene3D" id="1.20.120.1880">
    <property type="entry name" value="Nucleoporin, helical C-terminal domain"/>
    <property type="match status" value="1"/>
</dbReference>
<evidence type="ECO:0000259" key="7">
    <source>
        <dbReference type="Pfam" id="PF08801"/>
    </source>
</evidence>
<feature type="region of interest" description="Disordered" evidence="5">
    <location>
        <begin position="1116"/>
        <end position="1135"/>
    </location>
</feature>
<keyword evidence="4" id="KW-0539">Nucleus</keyword>
<evidence type="ECO:0000259" key="6">
    <source>
        <dbReference type="Pfam" id="PF03177"/>
    </source>
</evidence>
<feature type="domain" description="Nucleoporin Nup133/Nup155-like N-terminal" evidence="7">
    <location>
        <begin position="68"/>
        <end position="387"/>
    </location>
</feature>
<dbReference type="Gene3D" id="1.25.40.440">
    <property type="entry name" value="Nucleoporin, helical domain, central subdomain"/>
    <property type="match status" value="1"/>
</dbReference>
<dbReference type="Proteomes" id="UP000075920">
    <property type="component" value="Unassembled WGS sequence"/>
</dbReference>
<dbReference type="InterPro" id="IPR014908">
    <property type="entry name" value="Nucleoporin_Nup133/Nup155_N"/>
</dbReference>
<reference evidence="9" key="1">
    <citation type="submission" date="2013-03" db="EMBL/GenBank/DDBJ databases">
        <title>The Genome Sequence of Anopheles minimus MINIMUS1.</title>
        <authorList>
            <consortium name="The Broad Institute Genomics Platform"/>
            <person name="Neafsey D.E."/>
            <person name="Walton C."/>
            <person name="Walker B."/>
            <person name="Young S.K."/>
            <person name="Zeng Q."/>
            <person name="Gargeya S."/>
            <person name="Fitzgerald M."/>
            <person name="Haas B."/>
            <person name="Abouelleil A."/>
            <person name="Allen A.W."/>
            <person name="Alvarado L."/>
            <person name="Arachchi H.M."/>
            <person name="Berlin A.M."/>
            <person name="Chapman S.B."/>
            <person name="Gainer-Dewar J."/>
            <person name="Goldberg J."/>
            <person name="Griggs A."/>
            <person name="Gujja S."/>
            <person name="Hansen M."/>
            <person name="Howarth C."/>
            <person name="Imamovic A."/>
            <person name="Ireland A."/>
            <person name="Larimer J."/>
            <person name="McCowan C."/>
            <person name="Murphy C."/>
            <person name="Pearson M."/>
            <person name="Poon T.W."/>
            <person name="Priest M."/>
            <person name="Roberts A."/>
            <person name="Saif S."/>
            <person name="Shea T."/>
            <person name="Sisk P."/>
            <person name="Sykes S."/>
            <person name="Wortman J."/>
            <person name="Nusbaum C."/>
            <person name="Birren B."/>
        </authorList>
    </citation>
    <scope>NUCLEOTIDE SEQUENCE [LARGE SCALE GENOMIC DNA]</scope>
    <source>
        <strain evidence="9">MINIMUS1</strain>
    </source>
</reference>
<dbReference type="PANTHER" id="PTHR10350:SF6">
    <property type="entry name" value="NUCLEAR PORE COMPLEX PROTEIN NUP155"/>
    <property type="match status" value="1"/>
</dbReference>
<name>A0A182W7E4_9DIPT</name>
<evidence type="ECO:0000256" key="5">
    <source>
        <dbReference type="SAM" id="MobiDB-lite"/>
    </source>
</evidence>
<feature type="domain" description="Nucleoporin Nup133/Nup155-like N-terminal" evidence="7">
    <location>
        <begin position="477"/>
        <end position="591"/>
    </location>
</feature>
<evidence type="ECO:0000313" key="9">
    <source>
        <dbReference type="Proteomes" id="UP000075920"/>
    </source>
</evidence>
<dbReference type="GO" id="GO:0006606">
    <property type="term" value="P:protein import into nucleus"/>
    <property type="evidence" value="ECO:0007669"/>
    <property type="project" value="TreeGrafter"/>
</dbReference>
<evidence type="ECO:0000256" key="2">
    <source>
        <dbReference type="ARBA" id="ARBA00007373"/>
    </source>
</evidence>
<protein>
    <submittedName>
        <fullName evidence="8">Uncharacterized protein</fullName>
    </submittedName>
</protein>
<sequence>MGEQLPTVSLDALQSAGNTLDRHGSIDVEVPGLLELTGVTQAGTPTASGLSDFDYQQLSNLSMGFKDLNQLCTVNKVPIPSEIMEHFNHIKCHCMMGLFPEIGRAWLTIDTDLYIWTYENARDVAYFDGLSQVIISVGLVTPKPGLFVADVKYLLILTTPIEIVVLGVTFGDANNGTPNRSMSATQCCEEMQLMHTPIFVLNTDNVAIMCVQGTDDGRIFLGGRDGCLYEVSYQAESNWFGKRCRKINHSQGLMSHLVPGIFKIFTESDSVEKITVDNSRNLLYVLMSKGSIEAWELGKDAGSTRRIARLSYKEIISSASMILRTIDPAVFHPITAICPLTSEDSSSLHLVAIAESGVRFYFSMVPLHLHGFYIQQQQLLQQQQQQQQLFQQQQQQQQFQLLQQQQQQQQQLQQQHQQQQQQQQHQQHQQHQQAQQHQQHHQQQQQSSQQAMQQQNLSNQEIQQNANANLPEPPQSKPQGLYLLHVRVPPGITGGLLLTKPKLVHSAHYIQGSLLMISRQQQDQDLLTCLSSEQFQSQHNLVESTTYMPLDGQVWAIADVMRKDRVSITTPLRKAQNPRKVALLTNQGVHIVSILQSVDILQQLLVGCHGPHNEAVKMYFNKQTEPEACATALLLACRESFRGTEVGDWATQAFVLYGGEPYFDAPIVNDNRQLGFNSPLSGGNYGGAMDSTVQQNANFGPSGRLFASTPYSTPGRGGLMSPVQQRHGQHGTVYGGAASGGNLNNNNNETVESSLFHYSAKHAGLYLYMSRMLRCIWRKSCVNDRLYSTISQQDCVVLLEDLYAIRRFLENVTVSNLLGYTGGRSNGGTSVKANVGSGTAGSSFAHGQTGLLLSGGAERGGYGSLLSSQPGYSISGAGGYVYPPGHVALAQKNCTEEALVEERKSLEALVRLIKQACEVVGLWKVICEHQCHLLVGKLTKEEQTVLQGCTFRDLILSRLDVCGLLIVTLINSYLADNASVGSISSKLREVCPTLYRQEDAVSHKATEILLLSRGCTDRDKKDERLRTALQLCKSAAPNLPLAALCQQFVTSGFYSGVIELCTVCAAKSDPNEAGLLFYRNNEAMDNQEGYIAFQNRMNWYKEVRVMLDYVYEAAGNSGQQPKPDSGYPSMDDDEQDRVAGNQEVLNIIEQALLNTDQLLHVAIYEWLLSNNLFAELLEITEPSLGVFLSRAIVRSPENLVLADLLWKYHERNGQHAAAAKILDKLANVASDSINLQQRIEYLARAVVCMRSESVGFSAHNGVLLKDLEDKLEVAQIQRQVYDALALLTHHSEERYDALKLLDSNLYNLTQLYSDFAEQYELWECKLTILNCSHHNDPLLIESVWTHILDRELQGRDSCAERCRRLLAKVKSLALEYDSTGCCFPLAFIVREVEIRCFRLGMYNSPVPDALIEMNLDIEELLNIYSRLVSMNERIWVTEDDELYLIRSTSGLLSLIVNQPKLIPFKDRRKVMSKSQDLISAALNILYTKPDTQPLIDVFRDTQSKLQRIL</sequence>
<dbReference type="Pfam" id="PF03177">
    <property type="entry name" value="Nucleoporin_C"/>
    <property type="match status" value="1"/>
</dbReference>
<organism evidence="8 9">
    <name type="scientific">Anopheles minimus</name>
    <dbReference type="NCBI Taxonomy" id="112268"/>
    <lineage>
        <taxon>Eukaryota</taxon>
        <taxon>Metazoa</taxon>
        <taxon>Ecdysozoa</taxon>
        <taxon>Arthropoda</taxon>
        <taxon>Hexapoda</taxon>
        <taxon>Insecta</taxon>
        <taxon>Pterygota</taxon>
        <taxon>Neoptera</taxon>
        <taxon>Endopterygota</taxon>
        <taxon>Diptera</taxon>
        <taxon>Nematocera</taxon>
        <taxon>Culicoidea</taxon>
        <taxon>Culicidae</taxon>
        <taxon>Anophelinae</taxon>
        <taxon>Anopheles</taxon>
    </lineage>
</organism>
<dbReference type="EnsemblMetazoa" id="AMIN006266-RA">
    <property type="protein sequence ID" value="AMIN006266-PA"/>
    <property type="gene ID" value="AMIN006266"/>
</dbReference>
<dbReference type="FunFam" id="1.25.40.440:FF:000001">
    <property type="entry name" value="Nuclear pore complex subunit"/>
    <property type="match status" value="1"/>
</dbReference>
<dbReference type="GO" id="GO:0036228">
    <property type="term" value="P:protein localization to nuclear inner membrane"/>
    <property type="evidence" value="ECO:0007669"/>
    <property type="project" value="TreeGrafter"/>
</dbReference>
<dbReference type="InterPro" id="IPR042538">
    <property type="entry name" value="Nucleoporin_Nup155_C_3"/>
</dbReference>
<dbReference type="FunFam" id="1.20.120.1880:FF:000003">
    <property type="entry name" value="nuclear pore complex protein Nup155"/>
    <property type="match status" value="1"/>
</dbReference>
<dbReference type="InterPro" id="IPR004870">
    <property type="entry name" value="Nucleoporin_Nup155"/>
</dbReference>
<reference evidence="8" key="2">
    <citation type="submission" date="2020-05" db="UniProtKB">
        <authorList>
            <consortium name="EnsemblMetazoa"/>
        </authorList>
    </citation>
    <scope>IDENTIFICATION</scope>
    <source>
        <strain evidence="8">MINIMUS1</strain>
    </source>
</reference>